<evidence type="ECO:0000313" key="4">
    <source>
        <dbReference type="EMBL" id="VDL43556.1"/>
    </source>
</evidence>
<dbReference type="PANTHER" id="PTHR11461">
    <property type="entry name" value="SERINE PROTEASE INHIBITOR, SERPIN"/>
    <property type="match status" value="1"/>
</dbReference>
<dbReference type="InterPro" id="IPR000215">
    <property type="entry name" value="Serpin_fam"/>
</dbReference>
<dbReference type="PROSITE" id="PS00284">
    <property type="entry name" value="SERPIN"/>
    <property type="match status" value="1"/>
</dbReference>
<protein>
    <submittedName>
        <fullName evidence="6">SERPIN domain-containing protein</fullName>
    </submittedName>
</protein>
<dbReference type="InterPro" id="IPR042178">
    <property type="entry name" value="Serpin_sf_1"/>
</dbReference>
<dbReference type="SMART" id="SM00093">
    <property type="entry name" value="SERPIN"/>
    <property type="match status" value="1"/>
</dbReference>
<name>A0A0R3SGP9_HYMDI</name>
<proteinExistence type="inferred from homology"/>
<dbReference type="GO" id="GO:0004867">
    <property type="term" value="F:serine-type endopeptidase inhibitor activity"/>
    <property type="evidence" value="ECO:0007669"/>
    <property type="project" value="InterPro"/>
</dbReference>
<accession>A0A0R3SGP9</accession>
<feature type="domain" description="Serpin" evidence="3">
    <location>
        <begin position="1"/>
        <end position="362"/>
    </location>
</feature>
<evidence type="ECO:0000259" key="3">
    <source>
        <dbReference type="SMART" id="SM00093"/>
    </source>
</evidence>
<reference evidence="6" key="1">
    <citation type="submission" date="2017-02" db="UniProtKB">
        <authorList>
            <consortium name="WormBaseParasite"/>
        </authorList>
    </citation>
    <scope>IDENTIFICATION</scope>
</reference>
<dbReference type="InterPro" id="IPR023795">
    <property type="entry name" value="Serpin_CS"/>
</dbReference>
<sequence length="365" mass="40912">MPFFILIIEAGSNFVISPLSIYSALSLALAGSASKSKEELIAALRLKESSDHGALCKLLGENLKSFNEGDKDKTLVQANAAFMQSGSRILDTYLQIVKKDFEAMSKDVDFGKPEEARKIINDWVSDVTKSKIKDLLPEGSISPIIRLVLVNAIYFKGSWQAKFNKNLTRKGDFKTLKGTNMKVQMMERKGRYKIADFPDIKIRAVKIPFECHEMLILLPEDDDGFPEVLKMINENPAYLTEVLTSDQYFEEEVILKMPKFYLGGDSIQMNPELKKMGLKTIFCDADFSGITGDRSLSVSEVYHQAMIEVDEEGAEAAAATGMIMMMRCMPMPPPNFLIDHPFLFFIITQTGLPVFMGQILEPKAK</sequence>
<dbReference type="Gene3D" id="3.30.497.10">
    <property type="entry name" value="Antithrombin, subunit I, domain 2"/>
    <property type="match status" value="1"/>
</dbReference>
<dbReference type="SUPFAM" id="SSF56574">
    <property type="entry name" value="Serpins"/>
    <property type="match status" value="1"/>
</dbReference>
<dbReference type="WBParaSite" id="HDID_0000409001-mRNA-1">
    <property type="protein sequence ID" value="HDID_0000409001-mRNA-1"/>
    <property type="gene ID" value="HDID_0000409001"/>
</dbReference>
<dbReference type="AlphaFoldDB" id="A0A0R3SGP9"/>
<dbReference type="InterPro" id="IPR023796">
    <property type="entry name" value="Serpin_dom"/>
</dbReference>
<dbReference type="GO" id="GO:0005615">
    <property type="term" value="C:extracellular space"/>
    <property type="evidence" value="ECO:0007669"/>
    <property type="project" value="InterPro"/>
</dbReference>
<dbReference type="EMBL" id="UYSG01001432">
    <property type="protein sequence ID" value="VDL43556.1"/>
    <property type="molecule type" value="Genomic_DNA"/>
</dbReference>
<organism evidence="6">
    <name type="scientific">Hymenolepis diminuta</name>
    <name type="common">Rat tapeworm</name>
    <dbReference type="NCBI Taxonomy" id="6216"/>
    <lineage>
        <taxon>Eukaryota</taxon>
        <taxon>Metazoa</taxon>
        <taxon>Spiralia</taxon>
        <taxon>Lophotrochozoa</taxon>
        <taxon>Platyhelminthes</taxon>
        <taxon>Cestoda</taxon>
        <taxon>Eucestoda</taxon>
        <taxon>Cyclophyllidea</taxon>
        <taxon>Hymenolepididae</taxon>
        <taxon>Hymenolepis</taxon>
    </lineage>
</organism>
<evidence type="ECO:0000313" key="5">
    <source>
        <dbReference type="Proteomes" id="UP000274504"/>
    </source>
</evidence>
<dbReference type="InterPro" id="IPR042185">
    <property type="entry name" value="Serpin_sf_2"/>
</dbReference>
<reference evidence="4 5" key="2">
    <citation type="submission" date="2018-11" db="EMBL/GenBank/DDBJ databases">
        <authorList>
            <consortium name="Pathogen Informatics"/>
        </authorList>
    </citation>
    <scope>NUCLEOTIDE SEQUENCE [LARGE SCALE GENOMIC DNA]</scope>
</reference>
<dbReference type="PANTHER" id="PTHR11461:SF211">
    <property type="entry name" value="GH10112P-RELATED"/>
    <property type="match status" value="1"/>
</dbReference>
<dbReference type="Pfam" id="PF00079">
    <property type="entry name" value="Serpin"/>
    <property type="match status" value="1"/>
</dbReference>
<dbReference type="InterPro" id="IPR036186">
    <property type="entry name" value="Serpin_sf"/>
</dbReference>
<comment type="similarity">
    <text evidence="1 2">Belongs to the serpin family.</text>
</comment>
<dbReference type="Proteomes" id="UP000274504">
    <property type="component" value="Unassembled WGS sequence"/>
</dbReference>
<evidence type="ECO:0000256" key="2">
    <source>
        <dbReference type="RuleBase" id="RU000411"/>
    </source>
</evidence>
<evidence type="ECO:0000313" key="6">
    <source>
        <dbReference type="WBParaSite" id="HDID_0000409001-mRNA-1"/>
    </source>
</evidence>
<dbReference type="OrthoDB" id="671595at2759"/>
<dbReference type="Gene3D" id="2.30.39.10">
    <property type="entry name" value="Alpha-1-antitrypsin, domain 1"/>
    <property type="match status" value="1"/>
</dbReference>
<evidence type="ECO:0000256" key="1">
    <source>
        <dbReference type="ARBA" id="ARBA00009500"/>
    </source>
</evidence>
<gene>
    <name evidence="4" type="ORF">HDID_LOCUS4088</name>
</gene>
<dbReference type="STRING" id="6216.A0A0R3SGP9"/>